<accession>A0ABQ6JFZ2</accession>
<name>A0ABQ6JFZ2_9ACTN</name>
<feature type="region of interest" description="Disordered" evidence="1">
    <location>
        <begin position="1"/>
        <end position="37"/>
    </location>
</feature>
<dbReference type="EMBL" id="BSUZ01000001">
    <property type="protein sequence ID" value="GMA87132.1"/>
    <property type="molecule type" value="Genomic_DNA"/>
</dbReference>
<reference evidence="3" key="1">
    <citation type="journal article" date="2019" name="Int. J. Syst. Evol. Microbiol.">
        <title>The Global Catalogue of Microorganisms (GCM) 10K type strain sequencing project: providing services to taxonomists for standard genome sequencing and annotation.</title>
        <authorList>
            <consortium name="The Broad Institute Genomics Platform"/>
            <consortium name="The Broad Institute Genome Sequencing Center for Infectious Disease"/>
            <person name="Wu L."/>
            <person name="Ma J."/>
        </authorList>
    </citation>
    <scope>NUCLEOTIDE SEQUENCE [LARGE SCALE GENOMIC DNA]</scope>
    <source>
        <strain evidence="3">NBRC 108730</strain>
    </source>
</reference>
<comment type="caution">
    <text evidence="2">The sequence shown here is derived from an EMBL/GenBank/DDBJ whole genome shotgun (WGS) entry which is preliminary data.</text>
</comment>
<sequence length="107" mass="10722">MIMSTPGAMPSVIRPSTVAENGSGVVPRSTVQPVPVRPSTAEAVGSTEGQARGWGSGAACADCAVTAVSPAASTAVVTNGTSAPGRFMQDSPEWCGPGTSRPLSHRR</sequence>
<dbReference type="Proteomes" id="UP001157017">
    <property type="component" value="Unassembled WGS sequence"/>
</dbReference>
<feature type="region of interest" description="Disordered" evidence="1">
    <location>
        <begin position="80"/>
        <end position="107"/>
    </location>
</feature>
<evidence type="ECO:0000313" key="2">
    <source>
        <dbReference type="EMBL" id="GMA87132.1"/>
    </source>
</evidence>
<evidence type="ECO:0000256" key="1">
    <source>
        <dbReference type="SAM" id="MobiDB-lite"/>
    </source>
</evidence>
<protein>
    <submittedName>
        <fullName evidence="2">Uncharacterized protein</fullName>
    </submittedName>
</protein>
<evidence type="ECO:0000313" key="3">
    <source>
        <dbReference type="Proteomes" id="UP001157017"/>
    </source>
</evidence>
<keyword evidence="3" id="KW-1185">Reference proteome</keyword>
<gene>
    <name evidence="2" type="ORF">GCM10025868_23820</name>
</gene>
<organism evidence="2 3">
    <name type="scientific">Angustibacter aerolatus</name>
    <dbReference type="NCBI Taxonomy" id="1162965"/>
    <lineage>
        <taxon>Bacteria</taxon>
        <taxon>Bacillati</taxon>
        <taxon>Actinomycetota</taxon>
        <taxon>Actinomycetes</taxon>
        <taxon>Kineosporiales</taxon>
        <taxon>Kineosporiaceae</taxon>
    </lineage>
</organism>
<proteinExistence type="predicted"/>